<dbReference type="STRING" id="709986.Deima_0016"/>
<dbReference type="InterPro" id="IPR027417">
    <property type="entry name" value="P-loop_NTPase"/>
</dbReference>
<dbReference type="AlphaFoldDB" id="E8U3Y6"/>
<reference evidence="1 2" key="1">
    <citation type="journal article" date="2011" name="Stand. Genomic Sci.">
        <title>Complete genome sequence of Deinococcus maricopensis type strain (LB-34).</title>
        <authorList>
            <person name="Pukall R."/>
            <person name="Zeytun A."/>
            <person name="Lucas S."/>
            <person name="Lapidus A."/>
            <person name="Hammon N."/>
            <person name="Deshpande S."/>
            <person name="Nolan M."/>
            <person name="Cheng J.F."/>
            <person name="Pitluck S."/>
            <person name="Liolios K."/>
            <person name="Pagani I."/>
            <person name="Mikhailova N."/>
            <person name="Ivanova N."/>
            <person name="Mavromatis K."/>
            <person name="Pati A."/>
            <person name="Tapia R."/>
            <person name="Han C."/>
            <person name="Goodwin L."/>
            <person name="Chen A."/>
            <person name="Palaniappan K."/>
            <person name="Land M."/>
            <person name="Hauser L."/>
            <person name="Chang Y.J."/>
            <person name="Jeffries C.D."/>
            <person name="Brambilla E.M."/>
            <person name="Rohde M."/>
            <person name="Goker M."/>
            <person name="Detter J.C."/>
            <person name="Woyke T."/>
            <person name="Bristow J."/>
            <person name="Eisen J.A."/>
            <person name="Markowitz V."/>
            <person name="Hugenholtz P."/>
            <person name="Kyrpides N.C."/>
            <person name="Klenk H.P."/>
        </authorList>
    </citation>
    <scope>NUCLEOTIDE SEQUENCE [LARGE SCALE GENOMIC DNA]</scope>
    <source>
        <strain evidence="2">DSM 21211 / LMG 22137 / NRRL B-23946 / LB-34</strain>
    </source>
</reference>
<dbReference type="eggNOG" id="COG0470">
    <property type="taxonomic scope" value="Bacteria"/>
</dbReference>
<dbReference type="HOGENOM" id="CLU_865258_0_0_0"/>
<dbReference type="PANTHER" id="PTHR11669:SF8">
    <property type="entry name" value="DNA POLYMERASE III SUBUNIT DELTA"/>
    <property type="match status" value="1"/>
</dbReference>
<dbReference type="Gene3D" id="3.40.50.300">
    <property type="entry name" value="P-loop containing nucleotide triphosphate hydrolases"/>
    <property type="match status" value="1"/>
</dbReference>
<organism evidence="1 2">
    <name type="scientific">Deinococcus maricopensis (strain DSM 21211 / LMG 22137 / NRRL B-23946 / LB-34)</name>
    <dbReference type="NCBI Taxonomy" id="709986"/>
    <lineage>
        <taxon>Bacteria</taxon>
        <taxon>Thermotogati</taxon>
        <taxon>Deinococcota</taxon>
        <taxon>Deinococci</taxon>
        <taxon>Deinococcales</taxon>
        <taxon>Deinococcaceae</taxon>
        <taxon>Deinococcus</taxon>
    </lineage>
</organism>
<dbReference type="PANTHER" id="PTHR11669">
    <property type="entry name" value="REPLICATION FACTOR C / DNA POLYMERASE III GAMMA-TAU SUBUNIT"/>
    <property type="match status" value="1"/>
</dbReference>
<dbReference type="Proteomes" id="UP000008635">
    <property type="component" value="Chromosome"/>
</dbReference>
<proteinExistence type="predicted"/>
<gene>
    <name evidence="1" type="ordered locus">Deima_0016</name>
</gene>
<sequence>MTALPSPTGLIGHAHLLPDLLAYRGNALLLAGPARVGKRPLALTLAAALNCAAPTPGPCGVCPSCRALGAGQHPDVLIVEPRATTSTGRAARRKLIPIGAIQADKDTDHEFEGHVLEFAEVRATFARRVVVFDGAEFLGDTAANALLKLVEEPPHSTLFVFLTEDVAAVLPTIASRAARVNVTPVPDADLARALALMGEAADAELLGFAAGRPGVIVQRAAARAAMEDARTFTDALHAGMLEALEGAEGLEKRFDPVWHPEVLRFAWRAEEPFARARADAALEHALGALERYVSPALTFQVLALELRAALGEAS</sequence>
<dbReference type="OrthoDB" id="9810148at2"/>
<evidence type="ECO:0000313" key="1">
    <source>
        <dbReference type="EMBL" id="ADV65680.1"/>
    </source>
</evidence>
<dbReference type="SUPFAM" id="SSF52540">
    <property type="entry name" value="P-loop containing nucleoside triphosphate hydrolases"/>
    <property type="match status" value="1"/>
</dbReference>
<keyword evidence="2" id="KW-1185">Reference proteome</keyword>
<name>E8U3Y6_DEIML</name>
<accession>E8U3Y6</accession>
<evidence type="ECO:0000313" key="2">
    <source>
        <dbReference type="Proteomes" id="UP000008635"/>
    </source>
</evidence>
<dbReference type="GO" id="GO:0006261">
    <property type="term" value="P:DNA-templated DNA replication"/>
    <property type="evidence" value="ECO:0007669"/>
    <property type="project" value="TreeGrafter"/>
</dbReference>
<protein>
    <submittedName>
        <fullName evidence="1">DNA polymerase III subunit, putative</fullName>
    </submittedName>
</protein>
<dbReference type="EMBL" id="CP002454">
    <property type="protein sequence ID" value="ADV65680.1"/>
    <property type="molecule type" value="Genomic_DNA"/>
</dbReference>
<dbReference type="RefSeq" id="WP_013555185.1">
    <property type="nucleotide sequence ID" value="NC_014958.1"/>
</dbReference>
<dbReference type="KEGG" id="dmr:Deima_0016"/>
<dbReference type="Pfam" id="PF13177">
    <property type="entry name" value="DNA_pol3_delta2"/>
    <property type="match status" value="1"/>
</dbReference>
<dbReference type="InterPro" id="IPR050238">
    <property type="entry name" value="DNA_Rep/Repair_Clamp_Loader"/>
</dbReference>
<reference evidence="2" key="2">
    <citation type="submission" date="2011-01" db="EMBL/GenBank/DDBJ databases">
        <title>The complete genome of Deinococcus maricopensis DSM 21211.</title>
        <authorList>
            <consortium name="US DOE Joint Genome Institute (JGI-PGF)"/>
            <person name="Lucas S."/>
            <person name="Copeland A."/>
            <person name="Lapidus A."/>
            <person name="Goodwin L."/>
            <person name="Pitluck S."/>
            <person name="Kyrpides N."/>
            <person name="Mavromatis K."/>
            <person name="Pagani I."/>
            <person name="Ivanova N."/>
            <person name="Ovchinnikova G."/>
            <person name="Zeytun A."/>
            <person name="Detter J.C."/>
            <person name="Han C."/>
            <person name="Land M."/>
            <person name="Hauser L."/>
            <person name="Markowitz V."/>
            <person name="Cheng J.-F."/>
            <person name="Hugenholtz P."/>
            <person name="Woyke T."/>
            <person name="Wu D."/>
            <person name="Pukall R."/>
            <person name="Gehrich-Schroeter G."/>
            <person name="Brambilla E."/>
            <person name="Klenk H.-P."/>
            <person name="Eisen J.A."/>
        </authorList>
    </citation>
    <scope>NUCLEOTIDE SEQUENCE [LARGE SCALE GENOMIC DNA]</scope>
    <source>
        <strain evidence="2">DSM 21211 / LMG 22137 / NRRL B-23946 / LB-34</strain>
    </source>
</reference>